<dbReference type="Proteomes" id="UP000190648">
    <property type="component" value="Unassembled WGS sequence"/>
</dbReference>
<proteinExistence type="predicted"/>
<protein>
    <submittedName>
        <fullName evidence="1">Uncharacterized protein</fullName>
    </submittedName>
</protein>
<accession>A0A1V4JP59</accession>
<name>A0A1V4JP59_PATFA</name>
<comment type="caution">
    <text evidence="1">The sequence shown here is derived from an EMBL/GenBank/DDBJ whole genome shotgun (WGS) entry which is preliminary data.</text>
</comment>
<sequence length="94" mass="10388">MVKQAATSTFFKSLAGLWSGLRGSEKVPAALQFGAAWTWREVGAPRQPEYLVRKAKGLKGTDLLKKEDSYSAPWNETFGLQQMNLSASQKRLLG</sequence>
<evidence type="ECO:0000313" key="2">
    <source>
        <dbReference type="Proteomes" id="UP000190648"/>
    </source>
</evidence>
<reference evidence="1 2" key="1">
    <citation type="submission" date="2016-02" db="EMBL/GenBank/DDBJ databases">
        <title>Band-tailed pigeon sequencing and assembly.</title>
        <authorList>
            <person name="Soares A.E."/>
            <person name="Novak B.J."/>
            <person name="Rice E.S."/>
            <person name="O'Connell B."/>
            <person name="Chang D."/>
            <person name="Weber S."/>
            <person name="Shapiro B."/>
        </authorList>
    </citation>
    <scope>NUCLEOTIDE SEQUENCE [LARGE SCALE GENOMIC DNA]</scope>
    <source>
        <strain evidence="1">BTP2013</strain>
        <tissue evidence="1">Blood</tissue>
    </source>
</reference>
<dbReference type="AlphaFoldDB" id="A0A1V4JP59"/>
<gene>
    <name evidence="1" type="ORF">AV530_013367</name>
</gene>
<organism evidence="1 2">
    <name type="scientific">Patagioenas fasciata monilis</name>
    <dbReference type="NCBI Taxonomy" id="372326"/>
    <lineage>
        <taxon>Eukaryota</taxon>
        <taxon>Metazoa</taxon>
        <taxon>Chordata</taxon>
        <taxon>Craniata</taxon>
        <taxon>Vertebrata</taxon>
        <taxon>Euteleostomi</taxon>
        <taxon>Archelosauria</taxon>
        <taxon>Archosauria</taxon>
        <taxon>Dinosauria</taxon>
        <taxon>Saurischia</taxon>
        <taxon>Theropoda</taxon>
        <taxon>Coelurosauria</taxon>
        <taxon>Aves</taxon>
        <taxon>Neognathae</taxon>
        <taxon>Neoaves</taxon>
        <taxon>Columbimorphae</taxon>
        <taxon>Columbiformes</taxon>
        <taxon>Columbidae</taxon>
        <taxon>Patagioenas</taxon>
    </lineage>
</organism>
<dbReference type="EMBL" id="LSYS01006880">
    <property type="protein sequence ID" value="OPJ73968.1"/>
    <property type="molecule type" value="Genomic_DNA"/>
</dbReference>
<evidence type="ECO:0000313" key="1">
    <source>
        <dbReference type="EMBL" id="OPJ73968.1"/>
    </source>
</evidence>
<keyword evidence="2" id="KW-1185">Reference proteome</keyword>